<dbReference type="EMBL" id="JBHUIO010000005">
    <property type="protein sequence ID" value="MFD2170351.1"/>
    <property type="molecule type" value="Genomic_DNA"/>
</dbReference>
<dbReference type="SUPFAM" id="SSF103473">
    <property type="entry name" value="MFS general substrate transporter"/>
    <property type="match status" value="1"/>
</dbReference>
<evidence type="ECO:0000256" key="6">
    <source>
        <dbReference type="SAM" id="Phobius"/>
    </source>
</evidence>
<feature type="transmembrane region" description="Helical" evidence="6">
    <location>
        <begin position="48"/>
        <end position="68"/>
    </location>
</feature>
<feature type="transmembrane region" description="Helical" evidence="6">
    <location>
        <begin position="12"/>
        <end position="33"/>
    </location>
</feature>
<evidence type="ECO:0000256" key="1">
    <source>
        <dbReference type="ARBA" id="ARBA00004651"/>
    </source>
</evidence>
<dbReference type="PANTHER" id="PTHR23531">
    <property type="entry name" value="QUINOLENE RESISTANCE PROTEIN NORA"/>
    <property type="match status" value="1"/>
</dbReference>
<feature type="transmembrane region" description="Helical" evidence="6">
    <location>
        <begin position="214"/>
        <end position="237"/>
    </location>
</feature>
<keyword evidence="9" id="KW-1185">Reference proteome</keyword>
<feature type="transmembrane region" description="Helical" evidence="6">
    <location>
        <begin position="80"/>
        <end position="98"/>
    </location>
</feature>
<evidence type="ECO:0000256" key="3">
    <source>
        <dbReference type="ARBA" id="ARBA00022692"/>
    </source>
</evidence>
<feature type="transmembrane region" description="Helical" evidence="6">
    <location>
        <begin position="166"/>
        <end position="187"/>
    </location>
</feature>
<feature type="transmembrane region" description="Helical" evidence="6">
    <location>
        <begin position="104"/>
        <end position="126"/>
    </location>
</feature>
<evidence type="ECO:0000256" key="4">
    <source>
        <dbReference type="ARBA" id="ARBA00022989"/>
    </source>
</evidence>
<feature type="transmembrane region" description="Helical" evidence="6">
    <location>
        <begin position="337"/>
        <end position="360"/>
    </location>
</feature>
<gene>
    <name evidence="8" type="ORF">ACFSOY_10100</name>
</gene>
<name>A0ABW4ZYJ2_9BACL</name>
<comment type="subcellular location">
    <subcellularLocation>
        <location evidence="1">Cell membrane</location>
        <topology evidence="1">Multi-pass membrane protein</topology>
    </subcellularLocation>
</comment>
<protein>
    <submittedName>
        <fullName evidence="8">MFS transporter</fullName>
    </submittedName>
</protein>
<dbReference type="RefSeq" id="WP_386046228.1">
    <property type="nucleotide sequence ID" value="NZ_JBHUIO010000005.1"/>
</dbReference>
<dbReference type="InterPro" id="IPR036259">
    <property type="entry name" value="MFS_trans_sf"/>
</dbReference>
<feature type="domain" description="Major facilitator superfamily (MFS) profile" evidence="7">
    <location>
        <begin position="14"/>
        <end position="388"/>
    </location>
</feature>
<proteinExistence type="predicted"/>
<feature type="transmembrane region" description="Helical" evidence="6">
    <location>
        <begin position="300"/>
        <end position="325"/>
    </location>
</feature>
<evidence type="ECO:0000256" key="5">
    <source>
        <dbReference type="ARBA" id="ARBA00023136"/>
    </source>
</evidence>
<evidence type="ECO:0000256" key="2">
    <source>
        <dbReference type="ARBA" id="ARBA00022448"/>
    </source>
</evidence>
<dbReference type="InterPro" id="IPR011701">
    <property type="entry name" value="MFS"/>
</dbReference>
<accession>A0ABW4ZYJ2</accession>
<feature type="transmembrane region" description="Helical" evidence="6">
    <location>
        <begin position="249"/>
        <end position="269"/>
    </location>
</feature>
<evidence type="ECO:0000259" key="7">
    <source>
        <dbReference type="PROSITE" id="PS50850"/>
    </source>
</evidence>
<sequence>MADPVEKQALWTRAFVVTSISNLFLFLSFQMLIPTLPIFVERMGGDATQVGLVIGVFTISALLVRPFAGKWLDTIGRRNVLLIGLSLFILSVVGYYWMTVVSLVLLIRVVHGFGWGMTTTAYGTIASDIIPPKRRGEGMGYFGLSSNLAMALAPLLGIWLMDSFGFGYVFSISTALAVTSMLLSRLITIPPPIKRDVIPDQAGAKREGLFEKKAFFPSFLVMFLAVSYGGIVSFITLFGAEVGIANVGWYFFANALMVMLVRPFAGVIFDRRGHAWVLLPGALLTATGLLVLSYTDSLTMLIIAALCYGAGFGAVQPSLMAWTINRVPPHRRGAANGTYFSAFDLGIGAGAMLLGTVAQLTSYSMMYRLSLLLVAGFLVTYLIYLLRGGKIKEAASE</sequence>
<feature type="transmembrane region" description="Helical" evidence="6">
    <location>
        <begin position="138"/>
        <end position="160"/>
    </location>
</feature>
<comment type="caution">
    <text evidence="8">The sequence shown here is derived from an EMBL/GenBank/DDBJ whole genome shotgun (WGS) entry which is preliminary data.</text>
</comment>
<evidence type="ECO:0000313" key="9">
    <source>
        <dbReference type="Proteomes" id="UP001597343"/>
    </source>
</evidence>
<dbReference type="Proteomes" id="UP001597343">
    <property type="component" value="Unassembled WGS sequence"/>
</dbReference>
<feature type="transmembrane region" description="Helical" evidence="6">
    <location>
        <begin position="276"/>
        <end position="294"/>
    </location>
</feature>
<reference evidence="9" key="1">
    <citation type="journal article" date="2019" name="Int. J. Syst. Evol. Microbiol.">
        <title>The Global Catalogue of Microorganisms (GCM) 10K type strain sequencing project: providing services to taxonomists for standard genome sequencing and annotation.</title>
        <authorList>
            <consortium name="The Broad Institute Genomics Platform"/>
            <consortium name="The Broad Institute Genome Sequencing Center for Infectious Disease"/>
            <person name="Wu L."/>
            <person name="Ma J."/>
        </authorList>
    </citation>
    <scope>NUCLEOTIDE SEQUENCE [LARGE SCALE GENOMIC DNA]</scope>
    <source>
        <strain evidence="9">CGMCC 1.13574</strain>
    </source>
</reference>
<organism evidence="8 9">
    <name type="scientific">Tumebacillus lipolyticus</name>
    <dbReference type="NCBI Taxonomy" id="1280370"/>
    <lineage>
        <taxon>Bacteria</taxon>
        <taxon>Bacillati</taxon>
        <taxon>Bacillota</taxon>
        <taxon>Bacilli</taxon>
        <taxon>Bacillales</taxon>
        <taxon>Alicyclobacillaceae</taxon>
        <taxon>Tumebacillus</taxon>
    </lineage>
</organism>
<dbReference type="Pfam" id="PF07690">
    <property type="entry name" value="MFS_1"/>
    <property type="match status" value="1"/>
</dbReference>
<dbReference type="InterPro" id="IPR052714">
    <property type="entry name" value="MFS_Exporter"/>
</dbReference>
<keyword evidence="5 6" id="KW-0472">Membrane</keyword>
<evidence type="ECO:0000313" key="8">
    <source>
        <dbReference type="EMBL" id="MFD2170351.1"/>
    </source>
</evidence>
<dbReference type="InterPro" id="IPR020846">
    <property type="entry name" value="MFS_dom"/>
</dbReference>
<dbReference type="PANTHER" id="PTHR23531:SF2">
    <property type="entry name" value="PERMEASE"/>
    <property type="match status" value="1"/>
</dbReference>
<dbReference type="CDD" id="cd17489">
    <property type="entry name" value="MFS_YfcJ_like"/>
    <property type="match status" value="1"/>
</dbReference>
<keyword evidence="4 6" id="KW-1133">Transmembrane helix</keyword>
<feature type="transmembrane region" description="Helical" evidence="6">
    <location>
        <begin position="366"/>
        <end position="386"/>
    </location>
</feature>
<dbReference type="PROSITE" id="PS50850">
    <property type="entry name" value="MFS"/>
    <property type="match status" value="1"/>
</dbReference>
<keyword evidence="3 6" id="KW-0812">Transmembrane</keyword>
<keyword evidence="2" id="KW-0813">Transport</keyword>
<dbReference type="Gene3D" id="1.20.1250.20">
    <property type="entry name" value="MFS general substrate transporter like domains"/>
    <property type="match status" value="1"/>
</dbReference>